<dbReference type="Gene3D" id="2.30.29.30">
    <property type="entry name" value="Pleckstrin-homology domain (PH domain)/Phosphotyrosine-binding domain (PTB)"/>
    <property type="match status" value="1"/>
</dbReference>
<keyword evidence="1" id="KW-0472">Membrane</keyword>
<dbReference type="Proteomes" id="UP000557872">
    <property type="component" value="Unassembled WGS sequence"/>
</dbReference>
<evidence type="ECO:0000313" key="3">
    <source>
        <dbReference type="Proteomes" id="UP000557872"/>
    </source>
</evidence>
<dbReference type="RefSeq" id="WP_178935197.1">
    <property type="nucleotide sequence ID" value="NZ_JACBAZ010000031.1"/>
</dbReference>
<sequence length="186" mass="20768">MNHKIASSGLKQWAILGSCFALPMCIFFSLLRGDWILGIQVGILSGGLFATMMVWFSARQIKRLSVDRPDFEGADVIFEGPANHFKGAEGVGGYLWLTSSELFFKSHRFNIQNHECRMRLQDITSIDTIKTLGIIPNGLLVCSALGAKEKFVVNRNKDWATAIMRERENECELNQQNGEQVAAPDS</sequence>
<dbReference type="InterPro" id="IPR011993">
    <property type="entry name" value="PH-like_dom_sf"/>
</dbReference>
<organism evidence="2 3">
    <name type="scientific">Oceaniferula marina</name>
    <dbReference type="NCBI Taxonomy" id="2748318"/>
    <lineage>
        <taxon>Bacteria</taxon>
        <taxon>Pseudomonadati</taxon>
        <taxon>Verrucomicrobiota</taxon>
        <taxon>Verrucomicrobiia</taxon>
        <taxon>Verrucomicrobiales</taxon>
        <taxon>Verrucomicrobiaceae</taxon>
        <taxon>Oceaniferula</taxon>
    </lineage>
</organism>
<accession>A0A851GIX0</accession>
<comment type="caution">
    <text evidence="2">The sequence shown here is derived from an EMBL/GenBank/DDBJ whole genome shotgun (WGS) entry which is preliminary data.</text>
</comment>
<name>A0A851GIX0_9BACT</name>
<proteinExistence type="predicted"/>
<dbReference type="AlphaFoldDB" id="A0A851GIX0"/>
<keyword evidence="3" id="KW-1185">Reference proteome</keyword>
<reference evidence="2 3" key="1">
    <citation type="submission" date="2020-07" db="EMBL/GenBank/DDBJ databases">
        <title>Roseicoccus Jingziensis gen. nov., sp. nov., isolated from coastal seawater.</title>
        <authorList>
            <person name="Feng X."/>
        </authorList>
    </citation>
    <scope>NUCLEOTIDE SEQUENCE [LARGE SCALE GENOMIC DNA]</scope>
    <source>
        <strain evidence="2 3">N1E253</strain>
    </source>
</reference>
<keyword evidence="1" id="KW-0812">Transmembrane</keyword>
<dbReference type="EMBL" id="JACBAZ010000031">
    <property type="protein sequence ID" value="NWK57758.1"/>
    <property type="molecule type" value="Genomic_DNA"/>
</dbReference>
<feature type="transmembrane region" description="Helical" evidence="1">
    <location>
        <begin position="37"/>
        <end position="58"/>
    </location>
</feature>
<feature type="transmembrane region" description="Helical" evidence="1">
    <location>
        <begin position="12"/>
        <end position="31"/>
    </location>
</feature>
<evidence type="ECO:0000256" key="1">
    <source>
        <dbReference type="SAM" id="Phobius"/>
    </source>
</evidence>
<protein>
    <recommendedName>
        <fullName evidence="4">GRAM domain-containing protein</fullName>
    </recommendedName>
</protein>
<evidence type="ECO:0008006" key="4">
    <source>
        <dbReference type="Google" id="ProtNLM"/>
    </source>
</evidence>
<evidence type="ECO:0000313" key="2">
    <source>
        <dbReference type="EMBL" id="NWK57758.1"/>
    </source>
</evidence>
<gene>
    <name evidence="2" type="ORF">HW115_19220</name>
</gene>
<keyword evidence="1" id="KW-1133">Transmembrane helix</keyword>